<dbReference type="Proteomes" id="UP000282028">
    <property type="component" value="Unassembled WGS sequence"/>
</dbReference>
<dbReference type="OrthoDB" id="14196at2"/>
<accession>A0A3M8BZJ9</accession>
<keyword evidence="2" id="KW-1133">Transmembrane helix</keyword>
<dbReference type="InterPro" id="IPR000297">
    <property type="entry name" value="PPIase_PpiC"/>
</dbReference>
<evidence type="ECO:0000259" key="3">
    <source>
        <dbReference type="PROSITE" id="PS50198"/>
    </source>
</evidence>
<evidence type="ECO:0000313" key="4">
    <source>
        <dbReference type="EMBL" id="RNB68783.1"/>
    </source>
</evidence>
<evidence type="ECO:0000256" key="2">
    <source>
        <dbReference type="SAM" id="Phobius"/>
    </source>
</evidence>
<dbReference type="Gene3D" id="1.10.4030.10">
    <property type="entry name" value="Porin chaperone SurA, peptide-binding domain"/>
    <property type="match status" value="1"/>
</dbReference>
<keyword evidence="5" id="KW-1185">Reference proteome</keyword>
<dbReference type="InterPro" id="IPR050245">
    <property type="entry name" value="PrsA_foldase"/>
</dbReference>
<organism evidence="4 5">
    <name type="scientific">Brevibacillus invocatus</name>
    <dbReference type="NCBI Taxonomy" id="173959"/>
    <lineage>
        <taxon>Bacteria</taxon>
        <taxon>Bacillati</taxon>
        <taxon>Bacillota</taxon>
        <taxon>Bacilli</taxon>
        <taxon>Bacillales</taxon>
        <taxon>Paenibacillaceae</taxon>
        <taxon>Brevibacillus</taxon>
    </lineage>
</organism>
<dbReference type="RefSeq" id="WP_122910646.1">
    <property type="nucleotide sequence ID" value="NZ_CBCSBE010000038.1"/>
</dbReference>
<keyword evidence="1" id="KW-0697">Rotamase</keyword>
<dbReference type="SUPFAM" id="SSF109998">
    <property type="entry name" value="Triger factor/SurA peptide-binding domain-like"/>
    <property type="match status" value="1"/>
</dbReference>
<dbReference type="PROSITE" id="PS50198">
    <property type="entry name" value="PPIC_PPIASE_2"/>
    <property type="match status" value="1"/>
</dbReference>
<proteinExistence type="predicted"/>
<gene>
    <name evidence="4" type="ORF">EDM52_19625</name>
</gene>
<dbReference type="InterPro" id="IPR027304">
    <property type="entry name" value="Trigger_fact/SurA_dom_sf"/>
</dbReference>
<evidence type="ECO:0000256" key="1">
    <source>
        <dbReference type="PROSITE-ProRule" id="PRU00278"/>
    </source>
</evidence>
<keyword evidence="2" id="KW-0472">Membrane</keyword>
<dbReference type="PANTHER" id="PTHR47245:SF2">
    <property type="entry name" value="PEPTIDYL-PROLYL CIS-TRANS ISOMERASE HP_0175-RELATED"/>
    <property type="match status" value="1"/>
</dbReference>
<keyword evidence="2" id="KW-0812">Transmembrane</keyword>
<protein>
    <submittedName>
        <fullName evidence="4">Peptidylprolyl isomerase</fullName>
    </submittedName>
</protein>
<evidence type="ECO:0000313" key="5">
    <source>
        <dbReference type="Proteomes" id="UP000282028"/>
    </source>
</evidence>
<reference evidence="4 5" key="1">
    <citation type="submission" date="2018-10" db="EMBL/GenBank/DDBJ databases">
        <title>Phylogenomics of Brevibacillus.</title>
        <authorList>
            <person name="Dunlap C."/>
        </authorList>
    </citation>
    <scope>NUCLEOTIDE SEQUENCE [LARGE SCALE GENOMIC DNA]</scope>
    <source>
        <strain evidence="4 5">JCM 12215</strain>
    </source>
</reference>
<dbReference type="SUPFAM" id="SSF54534">
    <property type="entry name" value="FKBP-like"/>
    <property type="match status" value="1"/>
</dbReference>
<dbReference type="InterPro" id="IPR046357">
    <property type="entry name" value="PPIase_dom_sf"/>
</dbReference>
<dbReference type="PANTHER" id="PTHR47245">
    <property type="entry name" value="PEPTIDYLPROLYL ISOMERASE"/>
    <property type="match status" value="1"/>
</dbReference>
<comment type="caution">
    <text evidence="4">The sequence shown here is derived from an EMBL/GenBank/DDBJ whole genome shotgun (WGS) entry which is preliminary data.</text>
</comment>
<keyword evidence="1 4" id="KW-0413">Isomerase</keyword>
<dbReference type="Pfam" id="PF13624">
    <property type="entry name" value="SurA_N_3"/>
    <property type="match status" value="1"/>
</dbReference>
<dbReference type="AlphaFoldDB" id="A0A3M8BZJ9"/>
<sequence>MTIGRGLWTFVGALVVLLLVVSWSWSQSSGKMKTAAVVGKETISDAEWVAALKQKYGQQVLQDMINRKVVFQEAERQGITADPKMLEKELAQIRESYGSENDRDFEQALMRQAGTTIEALTQEITYQWLLRELATQEISVTEEQIQTFYNNNPERFTQPLQVRLWQIVVASKQEADVVVKELKQGANFQTLAKERSIDSLTAASGGDMGWISLEKSDLPDDAKAMLADLSKGKNSSPVKQDDQYVIYHVAERREAKQTAFDQVKDDLRREMAFAQVESLDTFMERLRESVGVEINGQMPH</sequence>
<feature type="transmembrane region" description="Helical" evidence="2">
    <location>
        <begin position="6"/>
        <end position="25"/>
    </location>
</feature>
<feature type="domain" description="PpiC" evidence="3">
    <location>
        <begin position="159"/>
        <end position="251"/>
    </location>
</feature>
<dbReference type="Gene3D" id="3.10.50.40">
    <property type="match status" value="1"/>
</dbReference>
<dbReference type="Pfam" id="PF13145">
    <property type="entry name" value="Rotamase_2"/>
    <property type="match status" value="1"/>
</dbReference>
<dbReference type="EMBL" id="RHHR01000041">
    <property type="protein sequence ID" value="RNB68783.1"/>
    <property type="molecule type" value="Genomic_DNA"/>
</dbReference>
<name>A0A3M8BZJ9_9BACL</name>
<dbReference type="GO" id="GO:0003755">
    <property type="term" value="F:peptidyl-prolyl cis-trans isomerase activity"/>
    <property type="evidence" value="ECO:0007669"/>
    <property type="project" value="UniProtKB-KW"/>
</dbReference>